<dbReference type="WBParaSite" id="GPUH_0002467001-mRNA-1">
    <property type="protein sequence ID" value="GPUH_0002467001-mRNA-1"/>
    <property type="gene ID" value="GPUH_0002467001"/>
</dbReference>
<dbReference type="EMBL" id="UYRT01101897">
    <property type="protein sequence ID" value="VDN43122.1"/>
    <property type="molecule type" value="Genomic_DNA"/>
</dbReference>
<evidence type="ECO:0000313" key="2">
    <source>
        <dbReference type="EMBL" id="VDN43122.1"/>
    </source>
</evidence>
<evidence type="ECO:0000256" key="1">
    <source>
        <dbReference type="SAM" id="MobiDB-lite"/>
    </source>
</evidence>
<evidence type="ECO:0000313" key="4">
    <source>
        <dbReference type="WBParaSite" id="GPUH_0002467001-mRNA-1"/>
    </source>
</evidence>
<proteinExistence type="predicted"/>
<dbReference type="AlphaFoldDB" id="A0A183EUJ9"/>
<reference evidence="4" key="1">
    <citation type="submission" date="2016-06" db="UniProtKB">
        <authorList>
            <consortium name="WormBaseParasite"/>
        </authorList>
    </citation>
    <scope>IDENTIFICATION</scope>
</reference>
<evidence type="ECO:0000313" key="3">
    <source>
        <dbReference type="Proteomes" id="UP000271098"/>
    </source>
</evidence>
<dbReference type="Proteomes" id="UP000271098">
    <property type="component" value="Unassembled WGS sequence"/>
</dbReference>
<protein>
    <submittedName>
        <fullName evidence="4">Protein CASC3</fullName>
    </submittedName>
</protein>
<keyword evidence="3" id="KW-1185">Reference proteome</keyword>
<gene>
    <name evidence="2" type="ORF">GPUH_LOCUS24640</name>
</gene>
<feature type="region of interest" description="Disordered" evidence="1">
    <location>
        <begin position="1"/>
        <end position="88"/>
    </location>
</feature>
<sequence>MDEEEVIVLSDSDEEEEEAVASGPNTSRYAHCGTGNNERRDEQRNPKTSSESDSDDSVSSILDQGDDSPKEQCEEAPENQNCWKKHGRESFSQPVESLALYYNENRDSENKPQIDIDKRPISLVRFTSDGAFTEKKRRKRTREEIEAEQMWLNWLIAEDCQMQDR</sequence>
<reference evidence="2 3" key="2">
    <citation type="submission" date="2018-11" db="EMBL/GenBank/DDBJ databases">
        <authorList>
            <consortium name="Pathogen Informatics"/>
        </authorList>
    </citation>
    <scope>NUCLEOTIDE SEQUENCE [LARGE SCALE GENOMIC DNA]</scope>
</reference>
<feature type="compositionally biased region" description="Acidic residues" evidence="1">
    <location>
        <begin position="1"/>
        <end position="19"/>
    </location>
</feature>
<name>A0A183EUJ9_9BILA</name>
<organism evidence="4">
    <name type="scientific">Gongylonema pulchrum</name>
    <dbReference type="NCBI Taxonomy" id="637853"/>
    <lineage>
        <taxon>Eukaryota</taxon>
        <taxon>Metazoa</taxon>
        <taxon>Ecdysozoa</taxon>
        <taxon>Nematoda</taxon>
        <taxon>Chromadorea</taxon>
        <taxon>Rhabditida</taxon>
        <taxon>Spirurina</taxon>
        <taxon>Spiruromorpha</taxon>
        <taxon>Spiruroidea</taxon>
        <taxon>Gongylonematidae</taxon>
        <taxon>Gongylonema</taxon>
    </lineage>
</organism>
<accession>A0A183EUJ9</accession>